<dbReference type="SUPFAM" id="SSF57414">
    <property type="entry name" value="Hairpin loop containing domain-like"/>
    <property type="match status" value="1"/>
</dbReference>
<accession>A0AAD9Q442</accession>
<sequence length="284" mass="32682">MKLTVMITSYVFIAAISFLPRYIYPCIDPSPQETVGRNIFLEHRNFVLNVPISILLTTYDSTACALECLHRSQRCRSFNFAINPGSGNCKLLSTDKYKDEEEFKPSSFYNHYSITSPCEFKPCKNGVACHPLYESNEFLCEEWIKLNKNRVCFGAKNDAYGSFTIPPIGHGYLKALKLVYRSGYVTCKKTPVLRSHWGCEVDSKISIFVTDNQNKVQFPQDYSRSSYILPGYHKNSTELVFSALFSPLFVREGMEFRIWYGEDYKNGKEYDNSGRTCTDVYGFY</sequence>
<gene>
    <name evidence="2" type="ORF">P5673_024081</name>
</gene>
<feature type="domain" description="Apple" evidence="1">
    <location>
        <begin position="26"/>
        <end position="116"/>
    </location>
</feature>
<reference evidence="2" key="2">
    <citation type="journal article" date="2023" name="Science">
        <title>Genomic signatures of disease resistance in endangered staghorn corals.</title>
        <authorList>
            <person name="Vollmer S.V."/>
            <person name="Selwyn J.D."/>
            <person name="Despard B.A."/>
            <person name="Roesel C.L."/>
        </authorList>
    </citation>
    <scope>NUCLEOTIDE SEQUENCE</scope>
    <source>
        <strain evidence="2">K2</strain>
    </source>
</reference>
<dbReference type="PROSITE" id="PS50948">
    <property type="entry name" value="PAN"/>
    <property type="match status" value="1"/>
</dbReference>
<name>A0AAD9Q442_ACRCE</name>
<dbReference type="Proteomes" id="UP001249851">
    <property type="component" value="Unassembled WGS sequence"/>
</dbReference>
<evidence type="ECO:0000259" key="1">
    <source>
        <dbReference type="PROSITE" id="PS50948"/>
    </source>
</evidence>
<evidence type="ECO:0000313" key="2">
    <source>
        <dbReference type="EMBL" id="KAK2554378.1"/>
    </source>
</evidence>
<dbReference type="InterPro" id="IPR003609">
    <property type="entry name" value="Pan_app"/>
</dbReference>
<comment type="caution">
    <text evidence="2">The sequence shown here is derived from an EMBL/GenBank/DDBJ whole genome shotgun (WGS) entry which is preliminary data.</text>
</comment>
<dbReference type="Gene3D" id="3.50.4.10">
    <property type="entry name" value="Hepatocyte Growth Factor"/>
    <property type="match status" value="1"/>
</dbReference>
<keyword evidence="3" id="KW-1185">Reference proteome</keyword>
<protein>
    <recommendedName>
        <fullName evidence="1">Apple domain-containing protein</fullName>
    </recommendedName>
</protein>
<dbReference type="Pfam" id="PF00024">
    <property type="entry name" value="PAN_1"/>
    <property type="match status" value="1"/>
</dbReference>
<dbReference type="AlphaFoldDB" id="A0AAD9Q442"/>
<evidence type="ECO:0000313" key="3">
    <source>
        <dbReference type="Proteomes" id="UP001249851"/>
    </source>
</evidence>
<organism evidence="2 3">
    <name type="scientific">Acropora cervicornis</name>
    <name type="common">Staghorn coral</name>
    <dbReference type="NCBI Taxonomy" id="6130"/>
    <lineage>
        <taxon>Eukaryota</taxon>
        <taxon>Metazoa</taxon>
        <taxon>Cnidaria</taxon>
        <taxon>Anthozoa</taxon>
        <taxon>Hexacorallia</taxon>
        <taxon>Scleractinia</taxon>
        <taxon>Astrocoeniina</taxon>
        <taxon>Acroporidae</taxon>
        <taxon>Acropora</taxon>
    </lineage>
</organism>
<reference evidence="2" key="1">
    <citation type="journal article" date="2023" name="G3 (Bethesda)">
        <title>Whole genome assembly and annotation of the endangered Caribbean coral Acropora cervicornis.</title>
        <authorList>
            <person name="Selwyn J.D."/>
            <person name="Vollmer S.V."/>
        </authorList>
    </citation>
    <scope>NUCLEOTIDE SEQUENCE</scope>
    <source>
        <strain evidence="2">K2</strain>
    </source>
</reference>
<proteinExistence type="predicted"/>
<dbReference type="EMBL" id="JARQWQ010000070">
    <property type="protein sequence ID" value="KAK2554378.1"/>
    <property type="molecule type" value="Genomic_DNA"/>
</dbReference>